<evidence type="ECO:0000259" key="1">
    <source>
        <dbReference type="Pfam" id="PF12728"/>
    </source>
</evidence>
<dbReference type="InterPro" id="IPR041657">
    <property type="entry name" value="HTH_17"/>
</dbReference>
<gene>
    <name evidence="2" type="ORF">FB551_1499</name>
</gene>
<dbReference type="InterPro" id="IPR009061">
    <property type="entry name" value="DNA-bd_dom_put_sf"/>
</dbReference>
<keyword evidence="3" id="KW-1185">Reference proteome</keyword>
<sequence>MEFILIEKNAYEALNKEIEGLNKLLSEIAAPYQSTYSKNRWLDNQEVCQLLNISKRSLQNYKQKGLLPCTCISRKNYFKYNDVIALVQSKN</sequence>
<dbReference type="SUPFAM" id="SSF46955">
    <property type="entry name" value="Putative DNA-binding domain"/>
    <property type="match status" value="1"/>
</dbReference>
<name>A0A543EJP4_9FLAO</name>
<organism evidence="2 3">
    <name type="scientific">Chryseobacterium aquifrigidense</name>
    <dbReference type="NCBI Taxonomy" id="558021"/>
    <lineage>
        <taxon>Bacteria</taxon>
        <taxon>Pseudomonadati</taxon>
        <taxon>Bacteroidota</taxon>
        <taxon>Flavobacteriia</taxon>
        <taxon>Flavobacteriales</taxon>
        <taxon>Weeksellaceae</taxon>
        <taxon>Chryseobacterium group</taxon>
        <taxon>Chryseobacterium</taxon>
    </lineage>
</organism>
<feature type="domain" description="Helix-turn-helix" evidence="1">
    <location>
        <begin position="41"/>
        <end position="90"/>
    </location>
</feature>
<dbReference type="PANTHER" id="PTHR34585">
    <property type="match status" value="1"/>
</dbReference>
<evidence type="ECO:0000313" key="2">
    <source>
        <dbReference type="EMBL" id="TQM21800.1"/>
    </source>
</evidence>
<dbReference type="EMBL" id="VFPD01000001">
    <property type="protein sequence ID" value="TQM21800.1"/>
    <property type="molecule type" value="Genomic_DNA"/>
</dbReference>
<reference evidence="2 3" key="1">
    <citation type="submission" date="2019-06" db="EMBL/GenBank/DDBJ databases">
        <title>Sorghum-associated microbial communities from plants grown in Nebraska, USA.</title>
        <authorList>
            <person name="Schachtman D."/>
        </authorList>
    </citation>
    <scope>NUCLEOTIDE SEQUENCE [LARGE SCALE GENOMIC DNA]</scope>
    <source>
        <strain evidence="2 3">110</strain>
    </source>
</reference>
<proteinExistence type="predicted"/>
<dbReference type="Proteomes" id="UP000316437">
    <property type="component" value="Unassembled WGS sequence"/>
</dbReference>
<comment type="caution">
    <text evidence="2">The sequence shown here is derived from an EMBL/GenBank/DDBJ whole genome shotgun (WGS) entry which is preliminary data.</text>
</comment>
<dbReference type="AlphaFoldDB" id="A0A543EJP4"/>
<protein>
    <submittedName>
        <fullName evidence="2">Helix-turn-helix protein</fullName>
    </submittedName>
</protein>
<accession>A0A543EJP4</accession>
<evidence type="ECO:0000313" key="3">
    <source>
        <dbReference type="Proteomes" id="UP000316437"/>
    </source>
</evidence>
<dbReference type="Pfam" id="PF12728">
    <property type="entry name" value="HTH_17"/>
    <property type="match status" value="1"/>
</dbReference>
<dbReference type="PANTHER" id="PTHR34585:SF22">
    <property type="entry name" value="HELIX-TURN-HELIX DOMAIN-CONTAINING PROTEIN"/>
    <property type="match status" value="1"/>
</dbReference>
<dbReference type="RefSeq" id="WP_047430063.1">
    <property type="nucleotide sequence ID" value="NZ_VFPD01000001.1"/>
</dbReference>